<protein>
    <submittedName>
        <fullName evidence="1">Uncharacterized protein</fullName>
    </submittedName>
</protein>
<sequence>MSFVHHYCYTIAAKPILLNCTEVDRGFAELLVSDPYVYRNREFIGKSLITDGDHEQFIKLLFLADMRTEYESHFFGGTAPIAVEFFDKWWTLTKSDEPQDVKSVVMRLRTVDFEEVVGSFSDAMSEHLHRLRSDDARPS</sequence>
<dbReference type="AlphaFoldDB" id="A0A5C5VJT6"/>
<name>A0A5C5VJT6_9BACT</name>
<accession>A0A5C5VJT6</accession>
<evidence type="ECO:0000313" key="2">
    <source>
        <dbReference type="Proteomes" id="UP000316714"/>
    </source>
</evidence>
<dbReference type="Proteomes" id="UP000316714">
    <property type="component" value="Unassembled WGS sequence"/>
</dbReference>
<dbReference type="OrthoDB" id="9885039at2"/>
<comment type="caution">
    <text evidence="1">The sequence shown here is derived from an EMBL/GenBank/DDBJ whole genome shotgun (WGS) entry which is preliminary data.</text>
</comment>
<dbReference type="RefSeq" id="WP_146565583.1">
    <property type="nucleotide sequence ID" value="NZ_SIHJ01000001.1"/>
</dbReference>
<evidence type="ECO:0000313" key="1">
    <source>
        <dbReference type="EMBL" id="TWT38217.1"/>
    </source>
</evidence>
<organism evidence="1 2">
    <name type="scientific">Posidoniimonas corsicana</name>
    <dbReference type="NCBI Taxonomy" id="1938618"/>
    <lineage>
        <taxon>Bacteria</taxon>
        <taxon>Pseudomonadati</taxon>
        <taxon>Planctomycetota</taxon>
        <taxon>Planctomycetia</taxon>
        <taxon>Pirellulales</taxon>
        <taxon>Lacipirellulaceae</taxon>
        <taxon>Posidoniimonas</taxon>
    </lineage>
</organism>
<reference evidence="1 2" key="1">
    <citation type="submission" date="2019-02" db="EMBL/GenBank/DDBJ databases">
        <title>Deep-cultivation of Planctomycetes and their phenomic and genomic characterization uncovers novel biology.</title>
        <authorList>
            <person name="Wiegand S."/>
            <person name="Jogler M."/>
            <person name="Boedeker C."/>
            <person name="Pinto D."/>
            <person name="Vollmers J."/>
            <person name="Rivas-Marin E."/>
            <person name="Kohn T."/>
            <person name="Peeters S.H."/>
            <person name="Heuer A."/>
            <person name="Rast P."/>
            <person name="Oberbeckmann S."/>
            <person name="Bunk B."/>
            <person name="Jeske O."/>
            <person name="Meyerdierks A."/>
            <person name="Storesund J.E."/>
            <person name="Kallscheuer N."/>
            <person name="Luecker S."/>
            <person name="Lage O.M."/>
            <person name="Pohl T."/>
            <person name="Merkel B.J."/>
            <person name="Hornburger P."/>
            <person name="Mueller R.-W."/>
            <person name="Bruemmer F."/>
            <person name="Labrenz M."/>
            <person name="Spormann A.M."/>
            <person name="Op Den Camp H."/>
            <person name="Overmann J."/>
            <person name="Amann R."/>
            <person name="Jetten M.S.M."/>
            <person name="Mascher T."/>
            <person name="Medema M.H."/>
            <person name="Devos D.P."/>
            <person name="Kaster A.-K."/>
            <person name="Ovreas L."/>
            <person name="Rohde M."/>
            <person name="Galperin M.Y."/>
            <person name="Jogler C."/>
        </authorList>
    </citation>
    <scope>NUCLEOTIDE SEQUENCE [LARGE SCALE GENOMIC DNA]</scope>
    <source>
        <strain evidence="1 2">KOR34</strain>
    </source>
</reference>
<proteinExistence type="predicted"/>
<keyword evidence="2" id="KW-1185">Reference proteome</keyword>
<gene>
    <name evidence="1" type="ORF">KOR34_31860</name>
</gene>
<dbReference type="EMBL" id="SIHJ01000001">
    <property type="protein sequence ID" value="TWT38217.1"/>
    <property type="molecule type" value="Genomic_DNA"/>
</dbReference>